<name>A8N3Z8_COPC7</name>
<dbReference type="RefSeq" id="XP_001829607.1">
    <property type="nucleotide sequence ID" value="XM_001829555.1"/>
</dbReference>
<feature type="coiled-coil region" evidence="1">
    <location>
        <begin position="11"/>
        <end position="38"/>
    </location>
</feature>
<protein>
    <submittedName>
        <fullName evidence="2">Uncharacterized protein</fullName>
    </submittedName>
</protein>
<dbReference type="VEuPathDB" id="FungiDB:CC1G_10137"/>
<accession>A8N3Z8</accession>
<keyword evidence="3" id="KW-1185">Reference proteome</keyword>
<proteinExistence type="predicted"/>
<dbReference type="EMBL" id="AACS02000001">
    <property type="protein sequence ID" value="EAU92251.1"/>
    <property type="molecule type" value="Genomic_DNA"/>
</dbReference>
<reference evidence="2 3" key="1">
    <citation type="journal article" date="2010" name="Proc. Natl. Acad. Sci. U.S.A.">
        <title>Insights into evolution of multicellular fungi from the assembled chromosomes of the mushroom Coprinopsis cinerea (Coprinus cinereus).</title>
        <authorList>
            <person name="Stajich J.E."/>
            <person name="Wilke S.K."/>
            <person name="Ahren D."/>
            <person name="Au C.H."/>
            <person name="Birren B.W."/>
            <person name="Borodovsky M."/>
            <person name="Burns C."/>
            <person name="Canback B."/>
            <person name="Casselton L.A."/>
            <person name="Cheng C.K."/>
            <person name="Deng J."/>
            <person name="Dietrich F.S."/>
            <person name="Fargo D.C."/>
            <person name="Farman M.L."/>
            <person name="Gathman A.C."/>
            <person name="Goldberg J."/>
            <person name="Guigo R."/>
            <person name="Hoegger P.J."/>
            <person name="Hooker J.B."/>
            <person name="Huggins A."/>
            <person name="James T.Y."/>
            <person name="Kamada T."/>
            <person name="Kilaru S."/>
            <person name="Kodira C."/>
            <person name="Kues U."/>
            <person name="Kupfer D."/>
            <person name="Kwan H.S."/>
            <person name="Lomsadze A."/>
            <person name="Li W."/>
            <person name="Lilly W.W."/>
            <person name="Ma L.J."/>
            <person name="Mackey A.J."/>
            <person name="Manning G."/>
            <person name="Martin F."/>
            <person name="Muraguchi H."/>
            <person name="Natvig D.O."/>
            <person name="Palmerini H."/>
            <person name="Ramesh M.A."/>
            <person name="Rehmeyer C.J."/>
            <person name="Roe B.A."/>
            <person name="Shenoy N."/>
            <person name="Stanke M."/>
            <person name="Ter-Hovhannisyan V."/>
            <person name="Tunlid A."/>
            <person name="Velagapudi R."/>
            <person name="Vision T.J."/>
            <person name="Zeng Q."/>
            <person name="Zolan M.E."/>
            <person name="Pukkila P.J."/>
        </authorList>
    </citation>
    <scope>NUCLEOTIDE SEQUENCE [LARGE SCALE GENOMIC DNA]</scope>
    <source>
        <strain evidence="3">Okayama-7 / 130 / ATCC MYA-4618 / FGSC 9003</strain>
    </source>
</reference>
<dbReference type="KEGG" id="cci:CC1G_10137"/>
<organism evidence="2 3">
    <name type="scientific">Coprinopsis cinerea (strain Okayama-7 / 130 / ATCC MYA-4618 / FGSC 9003)</name>
    <name type="common">Inky cap fungus</name>
    <name type="synonym">Hormographiella aspergillata</name>
    <dbReference type="NCBI Taxonomy" id="240176"/>
    <lineage>
        <taxon>Eukaryota</taxon>
        <taxon>Fungi</taxon>
        <taxon>Dikarya</taxon>
        <taxon>Basidiomycota</taxon>
        <taxon>Agaricomycotina</taxon>
        <taxon>Agaricomycetes</taxon>
        <taxon>Agaricomycetidae</taxon>
        <taxon>Agaricales</taxon>
        <taxon>Agaricineae</taxon>
        <taxon>Psathyrellaceae</taxon>
        <taxon>Coprinopsis</taxon>
    </lineage>
</organism>
<dbReference type="InParanoid" id="A8N3Z8"/>
<dbReference type="AlphaFoldDB" id="A8N3Z8"/>
<evidence type="ECO:0000256" key="1">
    <source>
        <dbReference type="SAM" id="Coils"/>
    </source>
</evidence>
<evidence type="ECO:0000313" key="2">
    <source>
        <dbReference type="EMBL" id="EAU92251.1"/>
    </source>
</evidence>
<evidence type="ECO:0000313" key="3">
    <source>
        <dbReference type="Proteomes" id="UP000001861"/>
    </source>
</evidence>
<gene>
    <name evidence="2" type="ORF">CC1G_10137</name>
</gene>
<dbReference type="GeneID" id="6006040"/>
<sequence length="156" mass="17227">MSADPLRVPSSAELVQDLENLIKNLEALQDVHNDLVQTTQDFAPQGIIPGTPVPGINASLSSLSLEDKKDSRRKVLVAVRRSSKLVLLQIRVLQAIDRSTRIAVHHSIAKAREDILNILIQEMEKIYEVCTSSSVPLQADSVTSKLSKNLRLIRGE</sequence>
<keyword evidence="1" id="KW-0175">Coiled coil</keyword>
<dbReference type="Proteomes" id="UP000001861">
    <property type="component" value="Unassembled WGS sequence"/>
</dbReference>
<comment type="caution">
    <text evidence="2">The sequence shown here is derived from an EMBL/GenBank/DDBJ whole genome shotgun (WGS) entry which is preliminary data.</text>
</comment>